<comment type="caution">
    <text evidence="6">The sequence shown here is derived from an EMBL/GenBank/DDBJ whole genome shotgun (WGS) entry which is preliminary data.</text>
</comment>
<reference evidence="6" key="1">
    <citation type="submission" date="2023-06" db="EMBL/GenBank/DDBJ databases">
        <title>Genome-scale phylogeny and comparative genomics of the fungal order Sordariales.</title>
        <authorList>
            <consortium name="Lawrence Berkeley National Laboratory"/>
            <person name="Hensen N."/>
            <person name="Bonometti L."/>
            <person name="Westerberg I."/>
            <person name="Brannstrom I.O."/>
            <person name="Guillou S."/>
            <person name="Cros-Aarteil S."/>
            <person name="Calhoun S."/>
            <person name="Haridas S."/>
            <person name="Kuo A."/>
            <person name="Mondo S."/>
            <person name="Pangilinan J."/>
            <person name="Riley R."/>
            <person name="Labutti K."/>
            <person name="Andreopoulos B."/>
            <person name="Lipzen A."/>
            <person name="Chen C."/>
            <person name="Yanf M."/>
            <person name="Daum C."/>
            <person name="Ng V."/>
            <person name="Clum A."/>
            <person name="Steindorff A."/>
            <person name="Ohm R."/>
            <person name="Martin F."/>
            <person name="Silar P."/>
            <person name="Natvig D."/>
            <person name="Lalanne C."/>
            <person name="Gautier V."/>
            <person name="Ament-Velasquez S.L."/>
            <person name="Kruys A."/>
            <person name="Hutchinson M.I."/>
            <person name="Powell A.J."/>
            <person name="Barry K."/>
            <person name="Miller A.N."/>
            <person name="Grigoriev I.V."/>
            <person name="Debuchy R."/>
            <person name="Gladieux P."/>
            <person name="Thoren M.H."/>
            <person name="Johannesson H."/>
        </authorList>
    </citation>
    <scope>NUCLEOTIDE SEQUENCE</scope>
    <source>
        <strain evidence="6">CBS 606.72</strain>
    </source>
</reference>
<dbReference type="AlphaFoldDB" id="A0AA39XCV5"/>
<feature type="domain" description="RING-type" evidence="5">
    <location>
        <begin position="419"/>
        <end position="465"/>
    </location>
</feature>
<evidence type="ECO:0000313" key="6">
    <source>
        <dbReference type="EMBL" id="KAK0631606.1"/>
    </source>
</evidence>
<protein>
    <recommendedName>
        <fullName evidence="5">RING-type domain-containing protein</fullName>
    </recommendedName>
</protein>
<keyword evidence="7" id="KW-1185">Reference proteome</keyword>
<dbReference type="InterPro" id="IPR001841">
    <property type="entry name" value="Znf_RING"/>
</dbReference>
<name>A0AA39XCV5_9PEZI</name>
<proteinExistence type="predicted"/>
<dbReference type="GO" id="GO:0008270">
    <property type="term" value="F:zinc ion binding"/>
    <property type="evidence" value="ECO:0007669"/>
    <property type="project" value="UniProtKB-KW"/>
</dbReference>
<keyword evidence="1" id="KW-0479">Metal-binding</keyword>
<evidence type="ECO:0000313" key="7">
    <source>
        <dbReference type="Proteomes" id="UP001175000"/>
    </source>
</evidence>
<evidence type="ECO:0000259" key="5">
    <source>
        <dbReference type="PROSITE" id="PS50089"/>
    </source>
</evidence>
<keyword evidence="2 4" id="KW-0863">Zinc-finger</keyword>
<dbReference type="InterPro" id="IPR017907">
    <property type="entry name" value="Znf_RING_CS"/>
</dbReference>
<evidence type="ECO:0000256" key="1">
    <source>
        <dbReference type="ARBA" id="ARBA00022723"/>
    </source>
</evidence>
<evidence type="ECO:0000256" key="4">
    <source>
        <dbReference type="PROSITE-ProRule" id="PRU00175"/>
    </source>
</evidence>
<accession>A0AA39XCV5</accession>
<evidence type="ECO:0000256" key="2">
    <source>
        <dbReference type="ARBA" id="ARBA00022771"/>
    </source>
</evidence>
<sequence>MTSPWPRPLAIKPLSERSNSTSCWLELKSSIPGRGTYLLEHRGASQVFDELAALPRIVLALGGKTKRQFFHTGVPGSDGHNAVVFRRNSPLRSTIMVDCELHNQKTMSRMKAGPMPETTRQHRALLPQTSHPIQIAQFAWKLYWRTLAPFASVILLFVEDFAGGLDGVADVLVVWARESITTPVQSPPRILLLHSNRTVLDIKCFQGQLKSRLKASLLQLDPFDETANFQADLLCQTAFESIQLLSSSSRTEIVTHTEQMFGLRAKAGYAFNSEHLKYLLQKSVSQFFVHGVRPFDFYQATRLHNPIPDRLEDHIVNFATAVFGKSIDPVLLVASALDMEAHPPGMHHFRPESTFDHFYGQILRRVSKRIGRQTFHDAVRQKFSQLASERRYVSSTISHFNALGRFRDIWAGYYCDKSCLACLAQAPSMKLDCGHQLCETCALNCGSFSEPDLWRICISHCPLCNDANQLILSIRPPTAGVRVLKLEGLVDSKAILARFLRDFQTFLGLSAFPLRDQFDLIIGSNIGAFFAQTVFLEKWDLADCQYHLPQITAPKCRQSTVDFGKGLKWDLSKTRQFNGPDVVLLIRDQAFSNKEFKRASSALSLARDKNPSGVDITVEYGGGSYNSGLLRQIAGKMHSYLFYVELLSVPTFYSAPGSEVIQIRLLCRLPHCLPNESNAPMLDFLSKLRQQKTRIIYGADGMQHVEPLVTPELWDRCRKGQGFSRSLSIVVKSSASVLDIRVGDPGCSNSVSNCPYKLSKLIRDQGLDSVFGRKDCRLSKDTGLYGSAIEEIHALGSQEMRNIYVCISVIASAPAAWIPRWADFLH</sequence>
<evidence type="ECO:0000256" key="3">
    <source>
        <dbReference type="ARBA" id="ARBA00022833"/>
    </source>
</evidence>
<dbReference type="PROSITE" id="PS50089">
    <property type="entry name" value="ZF_RING_2"/>
    <property type="match status" value="1"/>
</dbReference>
<dbReference type="PROSITE" id="PS00518">
    <property type="entry name" value="ZF_RING_1"/>
    <property type="match status" value="1"/>
</dbReference>
<gene>
    <name evidence="6" type="ORF">B0T14DRAFT_443704</name>
</gene>
<dbReference type="Proteomes" id="UP001175000">
    <property type="component" value="Unassembled WGS sequence"/>
</dbReference>
<organism evidence="6 7">
    <name type="scientific">Immersiella caudata</name>
    <dbReference type="NCBI Taxonomy" id="314043"/>
    <lineage>
        <taxon>Eukaryota</taxon>
        <taxon>Fungi</taxon>
        <taxon>Dikarya</taxon>
        <taxon>Ascomycota</taxon>
        <taxon>Pezizomycotina</taxon>
        <taxon>Sordariomycetes</taxon>
        <taxon>Sordariomycetidae</taxon>
        <taxon>Sordariales</taxon>
        <taxon>Lasiosphaeriaceae</taxon>
        <taxon>Immersiella</taxon>
    </lineage>
</organism>
<keyword evidence="3" id="KW-0862">Zinc</keyword>
<dbReference type="EMBL" id="JAULSU010000001">
    <property type="protein sequence ID" value="KAK0631606.1"/>
    <property type="molecule type" value="Genomic_DNA"/>
</dbReference>